<name>A0ABU3PC18_9BURK</name>
<accession>A0ABU3PC18</accession>
<dbReference type="RefSeq" id="WP_315650661.1">
    <property type="nucleotide sequence ID" value="NZ_JAVXZY010000004.1"/>
</dbReference>
<dbReference type="EMBL" id="JAVXZY010000004">
    <property type="protein sequence ID" value="MDT9000111.1"/>
    <property type="molecule type" value="Genomic_DNA"/>
</dbReference>
<evidence type="ECO:0000256" key="1">
    <source>
        <dbReference type="SAM" id="MobiDB-lite"/>
    </source>
</evidence>
<evidence type="ECO:0008006" key="4">
    <source>
        <dbReference type="Google" id="ProtNLM"/>
    </source>
</evidence>
<evidence type="ECO:0000313" key="3">
    <source>
        <dbReference type="Proteomes" id="UP001246372"/>
    </source>
</evidence>
<proteinExistence type="predicted"/>
<gene>
    <name evidence="2" type="ORF">RQP53_12615</name>
</gene>
<keyword evidence="3" id="KW-1185">Reference proteome</keyword>
<dbReference type="Proteomes" id="UP001246372">
    <property type="component" value="Unassembled WGS sequence"/>
</dbReference>
<organism evidence="2 3">
    <name type="scientific">Roseateles aquae</name>
    <dbReference type="NCBI Taxonomy" id="3077235"/>
    <lineage>
        <taxon>Bacteria</taxon>
        <taxon>Pseudomonadati</taxon>
        <taxon>Pseudomonadota</taxon>
        <taxon>Betaproteobacteria</taxon>
        <taxon>Burkholderiales</taxon>
        <taxon>Sphaerotilaceae</taxon>
        <taxon>Roseateles</taxon>
    </lineage>
</organism>
<evidence type="ECO:0000313" key="2">
    <source>
        <dbReference type="EMBL" id="MDT9000111.1"/>
    </source>
</evidence>
<reference evidence="2" key="1">
    <citation type="submission" date="2023-09" db="EMBL/GenBank/DDBJ databases">
        <title>Paucibacter sp. APW11 Genome sequencing and assembly.</title>
        <authorList>
            <person name="Kim I."/>
        </authorList>
    </citation>
    <scope>NUCLEOTIDE SEQUENCE</scope>
    <source>
        <strain evidence="2">APW11</strain>
    </source>
</reference>
<feature type="region of interest" description="Disordered" evidence="1">
    <location>
        <begin position="42"/>
        <end position="86"/>
    </location>
</feature>
<sequence>MRAWLLALGAAALLHLWLLAPSPRPPLALAGLPAMQTRQLNVEAKRPEPDAQTATAPLPISRAPLIPKSTPAATPPPAAASAAPPPELLNAPPLLASAVQSLPEGSLDYTLEQAGQLGTARLSWQISEGRYQLRLERELPGRRLPDWRSEGLVRAEGLLPERFAMQRQGQDRQAINFRRDEGLISYSGHRALHPLPEGVQDRLSWWLQLPAMVAAAPERLQPGQQLVLNVAALRGPPLLWLFRFEGSQADGLWHFSREAMGPFDARLDVWLDPARHFLPTRVRQSVGDEERWELQLQTPAP</sequence>
<comment type="caution">
    <text evidence="2">The sequence shown here is derived from an EMBL/GenBank/DDBJ whole genome shotgun (WGS) entry which is preliminary data.</text>
</comment>
<feature type="compositionally biased region" description="Pro residues" evidence="1">
    <location>
        <begin position="73"/>
        <end position="86"/>
    </location>
</feature>
<protein>
    <recommendedName>
        <fullName evidence="4">DUF3108 domain-containing protein</fullName>
    </recommendedName>
</protein>